<proteinExistence type="predicted"/>
<dbReference type="InterPro" id="IPR023214">
    <property type="entry name" value="HAD_sf"/>
</dbReference>
<reference evidence="1 2" key="1">
    <citation type="submission" date="2022-10" db="EMBL/GenBank/DDBJ databases">
        <title>Host association and intracellularity evolved multiple times independently in the Rickettsiales.</title>
        <authorList>
            <person name="Castelli M."/>
            <person name="Nardi T."/>
            <person name="Gammuto L."/>
            <person name="Bellinzona G."/>
            <person name="Sabaneyeva E."/>
            <person name="Potekhin A."/>
            <person name="Serra V."/>
            <person name="Petroni G."/>
            <person name="Sassera D."/>
        </authorList>
    </citation>
    <scope>NUCLEOTIDE SEQUENCE [LARGE SCALE GENOMIC DNA]</scope>
    <source>
        <strain evidence="1 2">Kr 154-4</strain>
    </source>
</reference>
<accession>A0ABZ0UV79</accession>
<keyword evidence="2" id="KW-1185">Reference proteome</keyword>
<dbReference type="Pfam" id="PF13242">
    <property type="entry name" value="Hydrolase_like"/>
    <property type="match status" value="1"/>
</dbReference>
<keyword evidence="1" id="KW-0378">Hydrolase</keyword>
<dbReference type="Gene3D" id="3.40.50.1000">
    <property type="entry name" value="HAD superfamily/HAD-like"/>
    <property type="match status" value="2"/>
</dbReference>
<organism evidence="1 2">
    <name type="scientific">Candidatus Trichorickettsia mobilis</name>
    <dbReference type="NCBI Taxonomy" id="1346319"/>
    <lineage>
        <taxon>Bacteria</taxon>
        <taxon>Pseudomonadati</taxon>
        <taxon>Pseudomonadota</taxon>
        <taxon>Alphaproteobacteria</taxon>
        <taxon>Rickettsiales</taxon>
        <taxon>Rickettsiaceae</taxon>
        <taxon>Rickettsieae</taxon>
        <taxon>Candidatus Trichorickettsia</taxon>
    </lineage>
</organism>
<gene>
    <name evidence="1" type="ORF">Trichorick_01318</name>
</gene>
<dbReference type="NCBIfam" id="TIGR01460">
    <property type="entry name" value="HAD-SF-IIA"/>
    <property type="match status" value="1"/>
</dbReference>
<dbReference type="InterPro" id="IPR036412">
    <property type="entry name" value="HAD-like_sf"/>
</dbReference>
<protein>
    <submittedName>
        <fullName evidence="1">HAD-family hydrolase</fullName>
    </submittedName>
</protein>
<dbReference type="InterPro" id="IPR006356">
    <property type="entry name" value="HAD-SF_hydro_IIA_hyp3"/>
</dbReference>
<dbReference type="InterPro" id="IPR006357">
    <property type="entry name" value="HAD-SF_hydro_IIA"/>
</dbReference>
<dbReference type="SUPFAM" id="SSF56784">
    <property type="entry name" value="HAD-like"/>
    <property type="match status" value="1"/>
</dbReference>
<evidence type="ECO:0000313" key="1">
    <source>
        <dbReference type="EMBL" id="WPY01406.1"/>
    </source>
</evidence>
<dbReference type="PANTHER" id="PTHR19288:SF90">
    <property type="entry name" value="OS08G0542600 PROTEIN"/>
    <property type="match status" value="1"/>
</dbReference>
<dbReference type="GO" id="GO:0016787">
    <property type="term" value="F:hydrolase activity"/>
    <property type="evidence" value="ECO:0007669"/>
    <property type="project" value="UniProtKB-KW"/>
</dbReference>
<dbReference type="Proteomes" id="UP001326613">
    <property type="component" value="Chromosome"/>
</dbReference>
<dbReference type="RefSeq" id="WP_323738180.1">
    <property type="nucleotide sequence ID" value="NZ_CP112932.1"/>
</dbReference>
<sequence length="286" mass="32407">MHQLQYKNIFSVIDDYDVFLFDLWGVIIEGDQLYPGIVDVVNAVSTNKQVFFVSNAPRSKLWSHKIITSWGIKTTPEMVITSGEAARQLLKNSTTKLEIELPIIYHLGADRNDDITQELNCQLTTEINDANILLLTLYRDEGEDINQFDQILESAVSRKIINICANPDIIIPRQESYRYCAGYFAQKLEQLGGKVIYTGKPYTEIYNQVILKLPLVPKNRILMIGDTFETDILGANRVGINSALVLTGNAKKFHQSYSTIEDKLHSIDLSATKFEAQPNFVIELTE</sequence>
<dbReference type="NCBIfam" id="TIGR01459">
    <property type="entry name" value="HAD-SF-IIA-hyp4"/>
    <property type="match status" value="1"/>
</dbReference>
<name>A0ABZ0UV79_9RICK</name>
<dbReference type="EMBL" id="CP112932">
    <property type="protein sequence ID" value="WPY01406.1"/>
    <property type="molecule type" value="Genomic_DNA"/>
</dbReference>
<dbReference type="CDD" id="cd07525">
    <property type="entry name" value="HAD_like"/>
    <property type="match status" value="1"/>
</dbReference>
<dbReference type="PANTHER" id="PTHR19288">
    <property type="entry name" value="4-NITROPHENYLPHOSPHATASE-RELATED"/>
    <property type="match status" value="1"/>
</dbReference>
<dbReference type="Pfam" id="PF13344">
    <property type="entry name" value="Hydrolase_6"/>
    <property type="match status" value="1"/>
</dbReference>
<evidence type="ECO:0000313" key="2">
    <source>
        <dbReference type="Proteomes" id="UP001326613"/>
    </source>
</evidence>